<dbReference type="SUPFAM" id="SSF53335">
    <property type="entry name" value="S-adenosyl-L-methionine-dependent methyltransferases"/>
    <property type="match status" value="1"/>
</dbReference>
<dbReference type="Pfam" id="PF13489">
    <property type="entry name" value="Methyltransf_23"/>
    <property type="match status" value="1"/>
</dbReference>
<organism evidence="1 2">
    <name type="scientific">Stenotrophomonas sepilia</name>
    <dbReference type="NCBI Taxonomy" id="2860290"/>
    <lineage>
        <taxon>Bacteria</taxon>
        <taxon>Pseudomonadati</taxon>
        <taxon>Pseudomonadota</taxon>
        <taxon>Gammaproteobacteria</taxon>
        <taxon>Lysobacterales</taxon>
        <taxon>Lysobacteraceae</taxon>
        <taxon>Stenotrophomonas</taxon>
        <taxon>Stenotrophomonas maltophilia group</taxon>
    </lineage>
</organism>
<sequence length="293" mass="32563">MARFRSVSSTGNCLLCNEPATAFRVVDGVQYLECGICDFIFADPALIASIDAGESPREYDEDYWRSELQSARDRSFGSSLARLGEALLYCSIPVHRFIDIGTGPGFLLDAVQRYLPKSSHCFYGVEKFPPEPAYRSSHANYRCGDLADIGMTFECGICVEVVEHLTPSMARSLASSLRKVAAPGALFLFNTGLTEYVRTEDPGYLDPFHRGHITCWSESAARRLFEPLGFRVLPLQGKSWAFVVEVLSDDPRQQVPLADRIWSAPQANVDLLTDEDMGTVMHILARESARAYV</sequence>
<keyword evidence="2" id="KW-1185">Reference proteome</keyword>
<evidence type="ECO:0000313" key="2">
    <source>
        <dbReference type="Proteomes" id="UP001306668"/>
    </source>
</evidence>
<comment type="caution">
    <text evidence="1">The sequence shown here is derived from an EMBL/GenBank/DDBJ whole genome shotgun (WGS) entry which is preliminary data.</text>
</comment>
<protein>
    <recommendedName>
        <fullName evidence="3">Class I SAM-dependent methyltransferase</fullName>
    </recommendedName>
</protein>
<dbReference type="EMBL" id="BTRJ01000030">
    <property type="protein sequence ID" value="GMR28560.1"/>
    <property type="molecule type" value="Genomic_DNA"/>
</dbReference>
<dbReference type="Proteomes" id="UP001306668">
    <property type="component" value="Unassembled WGS sequence"/>
</dbReference>
<reference evidence="2" key="1">
    <citation type="submission" date="2023-07" db="EMBL/GenBank/DDBJ databases">
        <title>Genome sequence of Stenotrophomonas sp. Alg010 isolated from Sargassum waste.</title>
        <authorList>
            <person name="Mohapatra"/>
            <person name="B.R."/>
        </authorList>
    </citation>
    <scope>NUCLEOTIDE SEQUENCE [LARGE SCALE GENOMIC DNA]</scope>
    <source>
        <strain evidence="2">Alg010</strain>
    </source>
</reference>
<dbReference type="Gene3D" id="3.40.50.150">
    <property type="entry name" value="Vaccinia Virus protein VP39"/>
    <property type="match status" value="1"/>
</dbReference>
<dbReference type="InterPro" id="IPR029063">
    <property type="entry name" value="SAM-dependent_MTases_sf"/>
</dbReference>
<gene>
    <name evidence="1" type="ORF">STENOSP10_27800</name>
</gene>
<name>A0ABQ6QHQ5_9GAMM</name>
<accession>A0ABQ6QHQ5</accession>
<evidence type="ECO:0000313" key="1">
    <source>
        <dbReference type="EMBL" id="GMR28560.1"/>
    </source>
</evidence>
<proteinExistence type="predicted"/>
<evidence type="ECO:0008006" key="3">
    <source>
        <dbReference type="Google" id="ProtNLM"/>
    </source>
</evidence>